<comment type="similarity">
    <text evidence="3">Belongs to the OpgD/OpgG family.</text>
</comment>
<name>A0A5M6IDL6_9PROT</name>
<gene>
    <name evidence="6" type="ORF">F1188_07730</name>
</gene>
<dbReference type="InterPro" id="IPR006311">
    <property type="entry name" value="TAT_signal"/>
</dbReference>
<dbReference type="PIRSF" id="PIRSF006281">
    <property type="entry name" value="MdoG"/>
    <property type="match status" value="1"/>
</dbReference>
<dbReference type="Pfam" id="PF04349">
    <property type="entry name" value="MdoG"/>
    <property type="match status" value="1"/>
</dbReference>
<dbReference type="PROSITE" id="PS51318">
    <property type="entry name" value="TAT"/>
    <property type="match status" value="1"/>
</dbReference>
<dbReference type="PANTHER" id="PTHR30504">
    <property type="entry name" value="GLUCANS BIOSYNTHESIS PROTEIN"/>
    <property type="match status" value="1"/>
</dbReference>
<dbReference type="InterPro" id="IPR014438">
    <property type="entry name" value="Glucan_biosyn_MdoG/MdoD"/>
</dbReference>
<evidence type="ECO:0000313" key="7">
    <source>
        <dbReference type="Proteomes" id="UP000324065"/>
    </source>
</evidence>
<dbReference type="Gene3D" id="2.60.40.10">
    <property type="entry name" value="Immunoglobulins"/>
    <property type="match status" value="1"/>
</dbReference>
<dbReference type="UniPathway" id="UPA00637"/>
<dbReference type="SUPFAM" id="SSF81296">
    <property type="entry name" value="E set domains"/>
    <property type="match status" value="1"/>
</dbReference>
<dbReference type="OrthoDB" id="9777817at2"/>
<dbReference type="GO" id="GO:0030246">
    <property type="term" value="F:carbohydrate binding"/>
    <property type="evidence" value="ECO:0007669"/>
    <property type="project" value="InterPro"/>
</dbReference>
<dbReference type="GO" id="GO:0051274">
    <property type="term" value="P:beta-glucan biosynthetic process"/>
    <property type="evidence" value="ECO:0007669"/>
    <property type="project" value="TreeGrafter"/>
</dbReference>
<dbReference type="InterPro" id="IPR013783">
    <property type="entry name" value="Ig-like_fold"/>
</dbReference>
<dbReference type="InterPro" id="IPR014756">
    <property type="entry name" value="Ig_E-set"/>
</dbReference>
<feature type="domain" description="Glucan biosynthesis periplasmic MdoG C-terminal" evidence="5">
    <location>
        <begin position="47"/>
        <end position="523"/>
    </location>
</feature>
<evidence type="ECO:0000259" key="5">
    <source>
        <dbReference type="Pfam" id="PF04349"/>
    </source>
</evidence>
<dbReference type="PANTHER" id="PTHR30504:SF2">
    <property type="entry name" value="GLUCANS BIOSYNTHESIS PROTEIN G"/>
    <property type="match status" value="1"/>
</dbReference>
<dbReference type="GO" id="GO:0030288">
    <property type="term" value="C:outer membrane-bounded periplasmic space"/>
    <property type="evidence" value="ECO:0007669"/>
    <property type="project" value="TreeGrafter"/>
</dbReference>
<keyword evidence="7" id="KW-1185">Reference proteome</keyword>
<dbReference type="Gene3D" id="2.70.98.10">
    <property type="match status" value="1"/>
</dbReference>
<dbReference type="InterPro" id="IPR011013">
    <property type="entry name" value="Gal_mutarotase_sf_dom"/>
</dbReference>
<dbReference type="AlphaFoldDB" id="A0A5M6IDL6"/>
<protein>
    <submittedName>
        <fullName evidence="6">Glucan biosynthesis protein</fullName>
    </submittedName>
</protein>
<dbReference type="Proteomes" id="UP000324065">
    <property type="component" value="Unassembled WGS sequence"/>
</dbReference>
<sequence length="529" mass="58122">MFKTPGHLAQPSRRAILAGLAGAAGMAATGLPPIRAVQAQEAESLYSRLVTKAAGRAGRAYEPPADTLPDSLRGLSYDEYRHIRFRKDMALWQGEAPFSVQLLHLGGYLRTPVRAYTVENGRETPFNYRPSLFDFSQADVDPSGFDALGFSGLRVHYPLNDPAVMDEVMVIQGASYFRALCAGAVYGLSARGVAVNTAHSEGEEFPAFVELYVVRPTPGAQSIVMYGLLDGPSLAGAYRFEVTPGTTTRTSVGARLFARRPVAQLGVGALTSMFDFGPADRVGVDDFRPRVHDSQGLCMRTQNGERLWRPLCNPGQVEMNVFSQANPVGFGLMQRVRQFDRYQDLETMYHRRPSAWVTPRGNWGEGEVILVEIPTPDETNDNIVAFWKPAVPFEPGLPLALDYDIDWTLDGPATEVAWILETRAGHYGVPGAPLDDGIRRRGRKWVIEFVEGPLRGLNSPDDVTVVASADAGRIDTRAHVINPQTGGLRVYLDTVAEGDAPINLRCHLERENTPVSETWTMQWRPPAVA</sequence>
<evidence type="ECO:0000256" key="3">
    <source>
        <dbReference type="ARBA" id="ARBA00009284"/>
    </source>
</evidence>
<dbReference type="GO" id="GO:0003824">
    <property type="term" value="F:catalytic activity"/>
    <property type="evidence" value="ECO:0007669"/>
    <property type="project" value="InterPro"/>
</dbReference>
<comment type="caution">
    <text evidence="6">The sequence shown here is derived from an EMBL/GenBank/DDBJ whole genome shotgun (WGS) entry which is preliminary data.</text>
</comment>
<reference evidence="6 7" key="1">
    <citation type="submission" date="2019-09" db="EMBL/GenBank/DDBJ databases">
        <title>Genome sequence of Roseospira marina, one of the more divergent members of the non-sulfur purple photosynthetic bacterial family, the Rhodospirillaceae.</title>
        <authorList>
            <person name="Meyer T."/>
            <person name="Kyndt J."/>
        </authorList>
    </citation>
    <scope>NUCLEOTIDE SEQUENCE [LARGE SCALE GENOMIC DNA]</scope>
    <source>
        <strain evidence="6 7">DSM 15113</strain>
    </source>
</reference>
<evidence type="ECO:0000256" key="2">
    <source>
        <dbReference type="ARBA" id="ARBA00005001"/>
    </source>
</evidence>
<accession>A0A5M6IDL6</accession>
<dbReference type="SUPFAM" id="SSF74650">
    <property type="entry name" value="Galactose mutarotase-like"/>
    <property type="match status" value="1"/>
</dbReference>
<evidence type="ECO:0000313" key="6">
    <source>
        <dbReference type="EMBL" id="KAA5606333.1"/>
    </source>
</evidence>
<dbReference type="EMBL" id="VWPJ01000005">
    <property type="protein sequence ID" value="KAA5606333.1"/>
    <property type="molecule type" value="Genomic_DNA"/>
</dbReference>
<comment type="pathway">
    <text evidence="2">Glycan metabolism; osmoregulated periplasmic glucan (OPG) biosynthesis.</text>
</comment>
<evidence type="ECO:0000256" key="1">
    <source>
        <dbReference type="ARBA" id="ARBA00004418"/>
    </source>
</evidence>
<keyword evidence="4" id="KW-0574">Periplasm</keyword>
<comment type="subcellular location">
    <subcellularLocation>
        <location evidence="1">Periplasm</location>
    </subcellularLocation>
</comment>
<organism evidence="6 7">
    <name type="scientific">Roseospira marina</name>
    <dbReference type="NCBI Taxonomy" id="140057"/>
    <lineage>
        <taxon>Bacteria</taxon>
        <taxon>Pseudomonadati</taxon>
        <taxon>Pseudomonadota</taxon>
        <taxon>Alphaproteobacteria</taxon>
        <taxon>Rhodospirillales</taxon>
        <taxon>Rhodospirillaceae</taxon>
        <taxon>Roseospira</taxon>
    </lineage>
</organism>
<dbReference type="InterPro" id="IPR007444">
    <property type="entry name" value="Glucan_biosyn_MdoG_C"/>
</dbReference>
<proteinExistence type="inferred from homology"/>
<dbReference type="InterPro" id="IPR014718">
    <property type="entry name" value="GH-type_carb-bd"/>
</dbReference>
<evidence type="ECO:0000256" key="4">
    <source>
        <dbReference type="ARBA" id="ARBA00022764"/>
    </source>
</evidence>